<proteinExistence type="predicted"/>
<protein>
    <submittedName>
        <fullName evidence="4">Membrane spanning protein</fullName>
    </submittedName>
</protein>
<evidence type="ECO:0000259" key="3">
    <source>
        <dbReference type="Pfam" id="PF13400"/>
    </source>
</evidence>
<dbReference type="InterPro" id="IPR021202">
    <property type="entry name" value="Rv3654c-like"/>
</dbReference>
<dbReference type="RefSeq" id="WP_359873878.1">
    <property type="nucleotide sequence ID" value="NZ_JBEYHT010000006.1"/>
</dbReference>
<dbReference type="AlphaFoldDB" id="A0A160P121"/>
<evidence type="ECO:0000256" key="2">
    <source>
        <dbReference type="SAM" id="Phobius"/>
    </source>
</evidence>
<sequence>MSRHRDDRGVATVWAAFAACALCVVFGAVLALGQAVTARHRAGAAADLAALAAADRSLWGEPDACAAALRVAEAQGATLPRCGVREDVAEVTARVAVGPWAAEVRSRAGPPVPRGLPGLTGRPAPASLPAPRAGVP</sequence>
<keyword evidence="2" id="KW-1133">Transmembrane helix</keyword>
<dbReference type="KEGG" id="slau:SLA_3385"/>
<evidence type="ECO:0000313" key="5">
    <source>
        <dbReference type="Proteomes" id="UP000217676"/>
    </source>
</evidence>
<dbReference type="InterPro" id="IPR028087">
    <property type="entry name" value="Tad_N"/>
</dbReference>
<reference evidence="4 5" key="1">
    <citation type="journal article" date="2016" name="Genome Announc.">
        <title>Complete Genome Sequence of Thiostrepton-Producing Streptomyces laurentii ATCC 31255.</title>
        <authorList>
            <person name="Doi K."/>
            <person name="Fujino Y."/>
            <person name="Nagayoshi Y."/>
            <person name="Ohshima T."/>
            <person name="Ogata S."/>
        </authorList>
    </citation>
    <scope>NUCLEOTIDE SEQUENCE [LARGE SCALE GENOMIC DNA]</scope>
    <source>
        <strain evidence="4 5">ATCC 31255</strain>
    </source>
</reference>
<dbReference type="Pfam" id="PF13400">
    <property type="entry name" value="Tad"/>
    <property type="match status" value="1"/>
</dbReference>
<dbReference type="PROSITE" id="PS51257">
    <property type="entry name" value="PROKAR_LIPOPROTEIN"/>
    <property type="match status" value="1"/>
</dbReference>
<evidence type="ECO:0000256" key="1">
    <source>
        <dbReference type="SAM" id="MobiDB-lite"/>
    </source>
</evidence>
<feature type="domain" description="Putative Flp pilus-assembly TadG-like N-terminal" evidence="3">
    <location>
        <begin position="9"/>
        <end position="55"/>
    </location>
</feature>
<feature type="region of interest" description="Disordered" evidence="1">
    <location>
        <begin position="105"/>
        <end position="136"/>
    </location>
</feature>
<keyword evidence="2" id="KW-0812">Transmembrane</keyword>
<dbReference type="EMBL" id="AP017424">
    <property type="protein sequence ID" value="BAU84295.1"/>
    <property type="molecule type" value="Genomic_DNA"/>
</dbReference>
<evidence type="ECO:0000313" key="4">
    <source>
        <dbReference type="EMBL" id="BAU84295.1"/>
    </source>
</evidence>
<keyword evidence="2" id="KW-0472">Membrane</keyword>
<dbReference type="NCBIfam" id="TIGR03816">
    <property type="entry name" value="tadE_like_DECH"/>
    <property type="match status" value="1"/>
</dbReference>
<gene>
    <name evidence="4" type="ORF">SLA_3385</name>
</gene>
<accession>A0A160P121</accession>
<feature type="transmembrane region" description="Helical" evidence="2">
    <location>
        <begin position="12"/>
        <end position="32"/>
    </location>
</feature>
<dbReference type="Proteomes" id="UP000217676">
    <property type="component" value="Chromosome"/>
</dbReference>
<keyword evidence="5" id="KW-1185">Reference proteome</keyword>
<organism evidence="4 5">
    <name type="scientific">Streptomyces laurentii</name>
    <dbReference type="NCBI Taxonomy" id="39478"/>
    <lineage>
        <taxon>Bacteria</taxon>
        <taxon>Bacillati</taxon>
        <taxon>Actinomycetota</taxon>
        <taxon>Actinomycetes</taxon>
        <taxon>Kitasatosporales</taxon>
        <taxon>Streptomycetaceae</taxon>
        <taxon>Streptomyces</taxon>
    </lineage>
</organism>
<feature type="compositionally biased region" description="Low complexity" evidence="1">
    <location>
        <begin position="122"/>
        <end position="136"/>
    </location>
</feature>
<name>A0A160P121_STRLU</name>